<dbReference type="GO" id="GO:0032865">
    <property type="term" value="C:ERMES complex"/>
    <property type="evidence" value="ECO:0007669"/>
    <property type="project" value="InterPro"/>
</dbReference>
<dbReference type="InterPro" id="IPR027539">
    <property type="entry name" value="Mdm10"/>
</dbReference>
<dbReference type="Pfam" id="PF12519">
    <property type="entry name" value="MDM10"/>
    <property type="match status" value="2"/>
</dbReference>
<evidence type="ECO:0000256" key="3">
    <source>
        <dbReference type="ARBA" id="ARBA00022787"/>
    </source>
</evidence>
<dbReference type="GO" id="GO:0051654">
    <property type="term" value="P:establishment of mitochondrion localization"/>
    <property type="evidence" value="ECO:0007669"/>
    <property type="project" value="TreeGrafter"/>
</dbReference>
<dbReference type="GO" id="GO:0045040">
    <property type="term" value="P:protein insertion into mitochondrial outer membrane"/>
    <property type="evidence" value="ECO:0007669"/>
    <property type="project" value="TreeGrafter"/>
</dbReference>
<dbReference type="GO" id="GO:0070096">
    <property type="term" value="P:mitochondrial outer membrane translocase complex assembly"/>
    <property type="evidence" value="ECO:0007669"/>
    <property type="project" value="TreeGrafter"/>
</dbReference>
<gene>
    <name evidence="6" type="ORF">COEREDRAFT_7454</name>
</gene>
<dbReference type="PANTHER" id="PTHR28035:SF1">
    <property type="entry name" value="MITOCHONDRIAL DISTRIBUTION AND MORPHOLOGY PROTEIN 10"/>
    <property type="match status" value="1"/>
</dbReference>
<sequence length="445" mass="48843">MVYTTSDYFPFLVRQFHRKTGWNECNSYATFRRTSGAILDFGIPYGLSVSTGRSVSSHLNSQLVFSMVPGAASSIGYMAASRPLFAIQRRPDVEVIAEKSKAERQAGVGFSSSAETIGLETTKQSYSDIISNPVLTDPMETMLSKQVQLPEDALDSQSLLQHIRAGAWKCNWNIGDQTQGAGSNNGSDYLMVAQMYPSLASITGSYVARRSSTSELMVSGVSVAGPHPDLQLVFQHSTNQPRWSSETTFGTNGRLFGLRGLYNFGENEALDSTKRAYHNRGGQQERPELREGLAGRLSIGGEVYFGAQEASGGISAGIRYRHELPLLSELTCVLNPIMGHTSLTWTRQLQPRICAAARYDFNAFSLSSELAVGVEWQLDQSSIAKVRWSDSQGLRCLVDTRFSNMVFSMGLDLCPNTIGADSVAEVPSGMKRIVRSFGLQLQWFL</sequence>
<keyword evidence="5" id="KW-0472">Membrane</keyword>
<dbReference type="EMBL" id="KZ303494">
    <property type="protein sequence ID" value="PIA17498.1"/>
    <property type="molecule type" value="Genomic_DNA"/>
</dbReference>
<keyword evidence="2" id="KW-0812">Transmembrane</keyword>
<keyword evidence="3" id="KW-1000">Mitochondrion outer membrane</keyword>
<dbReference type="GO" id="GO:0015914">
    <property type="term" value="P:phospholipid transport"/>
    <property type="evidence" value="ECO:0007669"/>
    <property type="project" value="TreeGrafter"/>
</dbReference>
<evidence type="ECO:0000256" key="4">
    <source>
        <dbReference type="ARBA" id="ARBA00023128"/>
    </source>
</evidence>
<keyword evidence="1" id="KW-1134">Transmembrane beta strand</keyword>
<reference evidence="6 7" key="1">
    <citation type="journal article" date="2015" name="Genome Biol. Evol.">
        <title>Phylogenomic analyses indicate that early fungi evolved digesting cell walls of algal ancestors of land plants.</title>
        <authorList>
            <person name="Chang Y."/>
            <person name="Wang S."/>
            <person name="Sekimoto S."/>
            <person name="Aerts A.L."/>
            <person name="Choi C."/>
            <person name="Clum A."/>
            <person name="LaButti K.M."/>
            <person name="Lindquist E.A."/>
            <person name="Yee Ngan C."/>
            <person name="Ohm R.A."/>
            <person name="Salamov A.A."/>
            <person name="Grigoriev I.V."/>
            <person name="Spatafora J.W."/>
            <person name="Berbee M.L."/>
        </authorList>
    </citation>
    <scope>NUCLEOTIDE SEQUENCE [LARGE SCALE GENOMIC DNA]</scope>
    <source>
        <strain evidence="6 7">NRRL 1564</strain>
    </source>
</reference>
<organism evidence="6 7">
    <name type="scientific">Coemansia reversa (strain ATCC 12441 / NRRL 1564)</name>
    <dbReference type="NCBI Taxonomy" id="763665"/>
    <lineage>
        <taxon>Eukaryota</taxon>
        <taxon>Fungi</taxon>
        <taxon>Fungi incertae sedis</taxon>
        <taxon>Zoopagomycota</taxon>
        <taxon>Kickxellomycotina</taxon>
        <taxon>Kickxellomycetes</taxon>
        <taxon>Kickxellales</taxon>
        <taxon>Kickxellaceae</taxon>
        <taxon>Coemansia</taxon>
    </lineage>
</organism>
<dbReference type="OrthoDB" id="2103793at2759"/>
<name>A0A2G5BEQ9_COERN</name>
<evidence type="ECO:0000313" key="6">
    <source>
        <dbReference type="EMBL" id="PIA17498.1"/>
    </source>
</evidence>
<dbReference type="STRING" id="763665.A0A2G5BEQ9"/>
<dbReference type="AlphaFoldDB" id="A0A2G5BEQ9"/>
<evidence type="ECO:0000256" key="2">
    <source>
        <dbReference type="ARBA" id="ARBA00022692"/>
    </source>
</evidence>
<keyword evidence="7" id="KW-1185">Reference proteome</keyword>
<accession>A0A2G5BEQ9</accession>
<dbReference type="GO" id="GO:0001401">
    <property type="term" value="C:SAM complex"/>
    <property type="evidence" value="ECO:0007669"/>
    <property type="project" value="TreeGrafter"/>
</dbReference>
<dbReference type="GO" id="GO:1990456">
    <property type="term" value="P:mitochondrion-endoplasmic reticulum membrane tethering"/>
    <property type="evidence" value="ECO:0007669"/>
    <property type="project" value="TreeGrafter"/>
</dbReference>
<proteinExistence type="predicted"/>
<evidence type="ECO:0000256" key="5">
    <source>
        <dbReference type="ARBA" id="ARBA00023136"/>
    </source>
</evidence>
<dbReference type="InterPro" id="IPR023614">
    <property type="entry name" value="Porin_dom_sf"/>
</dbReference>
<dbReference type="Proteomes" id="UP000242474">
    <property type="component" value="Unassembled WGS sequence"/>
</dbReference>
<dbReference type="PANTHER" id="PTHR28035">
    <property type="entry name" value="MITOCHONDRIAL DISTRIBUTION AND MORPHOLOGY PROTEIN 10"/>
    <property type="match status" value="1"/>
</dbReference>
<protein>
    <recommendedName>
        <fullName evidence="8">Mitochondrial distribution and morphology protein 10</fullName>
    </recommendedName>
</protein>
<keyword evidence="4" id="KW-0496">Mitochondrion</keyword>
<evidence type="ECO:0000256" key="1">
    <source>
        <dbReference type="ARBA" id="ARBA00022452"/>
    </source>
</evidence>
<dbReference type="Gene3D" id="2.40.160.10">
    <property type="entry name" value="Porin"/>
    <property type="match status" value="1"/>
</dbReference>
<evidence type="ECO:0000313" key="7">
    <source>
        <dbReference type="Proteomes" id="UP000242474"/>
    </source>
</evidence>
<evidence type="ECO:0008006" key="8">
    <source>
        <dbReference type="Google" id="ProtNLM"/>
    </source>
</evidence>